<dbReference type="EMBL" id="MN740431">
    <property type="protein sequence ID" value="QHU06265.1"/>
    <property type="molecule type" value="Genomic_DNA"/>
</dbReference>
<accession>A0A6C0JKI1</accession>
<proteinExistence type="predicted"/>
<name>A0A6C0JKI1_9ZZZZ</name>
<sequence>MKHNTIILISIALLIILLLFLYTTLYSIDKIYLSSDYNLVRDGFYIYKNIINKSEIDIIKSHIERRDYKKTKSDLLNNPRLLEIIKNISPEYVFQDYIWIIEKSSVHTCHRDNNGDFFNKGQKHPSYTMIVYLEDMDKCLAVIPSSHKEKNSYFTDFAGNLVNLLCNKGDVILFNANLIHVGTLNSRDDNLRIQLKVTHKDDLKKISYYENFNKILNKDNNLPISLRKAQRNISCMFPGISNLTQSENIMSSRGSDNGAKIGIGQKIFSYLFYGDVKFYDLPNIDSL</sequence>
<evidence type="ECO:0000256" key="1">
    <source>
        <dbReference type="SAM" id="Phobius"/>
    </source>
</evidence>
<dbReference type="SUPFAM" id="SSF51197">
    <property type="entry name" value="Clavaminate synthase-like"/>
    <property type="match status" value="1"/>
</dbReference>
<evidence type="ECO:0000313" key="2">
    <source>
        <dbReference type="EMBL" id="QHU06265.1"/>
    </source>
</evidence>
<evidence type="ECO:0008006" key="3">
    <source>
        <dbReference type="Google" id="ProtNLM"/>
    </source>
</evidence>
<keyword evidence="1" id="KW-0812">Transmembrane</keyword>
<keyword evidence="1" id="KW-0472">Membrane</keyword>
<dbReference type="InterPro" id="IPR008775">
    <property type="entry name" value="Phytyl_CoA_dOase-like"/>
</dbReference>
<dbReference type="AlphaFoldDB" id="A0A6C0JKI1"/>
<reference evidence="2" key="1">
    <citation type="journal article" date="2020" name="Nature">
        <title>Giant virus diversity and host interactions through global metagenomics.</title>
        <authorList>
            <person name="Schulz F."/>
            <person name="Roux S."/>
            <person name="Paez-Espino D."/>
            <person name="Jungbluth S."/>
            <person name="Walsh D.A."/>
            <person name="Denef V.J."/>
            <person name="McMahon K.D."/>
            <person name="Konstantinidis K.T."/>
            <person name="Eloe-Fadrosh E.A."/>
            <person name="Kyrpides N.C."/>
            <person name="Woyke T."/>
        </authorList>
    </citation>
    <scope>NUCLEOTIDE SEQUENCE</scope>
    <source>
        <strain evidence="2">GVMAG-M-3300027747-57</strain>
    </source>
</reference>
<protein>
    <recommendedName>
        <fullName evidence="3">Phytanoyl-CoA dioxygenase</fullName>
    </recommendedName>
</protein>
<keyword evidence="1" id="KW-1133">Transmembrane helix</keyword>
<organism evidence="2">
    <name type="scientific">viral metagenome</name>
    <dbReference type="NCBI Taxonomy" id="1070528"/>
    <lineage>
        <taxon>unclassified sequences</taxon>
        <taxon>metagenomes</taxon>
        <taxon>organismal metagenomes</taxon>
    </lineage>
</organism>
<feature type="transmembrane region" description="Helical" evidence="1">
    <location>
        <begin position="6"/>
        <end position="28"/>
    </location>
</feature>
<dbReference type="Pfam" id="PF05721">
    <property type="entry name" value="PhyH"/>
    <property type="match status" value="1"/>
</dbReference>
<dbReference type="Gene3D" id="2.60.120.620">
    <property type="entry name" value="q2cbj1_9rhob like domain"/>
    <property type="match status" value="1"/>
</dbReference>